<accession>A0A563EY13</accession>
<dbReference type="InterPro" id="IPR015590">
    <property type="entry name" value="Aldehyde_DH_dom"/>
</dbReference>
<dbReference type="PANTHER" id="PTHR43111:SF1">
    <property type="entry name" value="ALDEHYDE DEHYDROGENASE B-RELATED"/>
    <property type="match status" value="1"/>
</dbReference>
<dbReference type="Pfam" id="PF00171">
    <property type="entry name" value="Aldedh"/>
    <property type="match status" value="2"/>
</dbReference>
<dbReference type="InterPro" id="IPR016162">
    <property type="entry name" value="Ald_DH_N"/>
</dbReference>
<dbReference type="EMBL" id="VOBR01000005">
    <property type="protein sequence ID" value="TWP52442.1"/>
    <property type="molecule type" value="Genomic_DNA"/>
</dbReference>
<dbReference type="InterPro" id="IPR016160">
    <property type="entry name" value="Ald_DH_CS_CYS"/>
</dbReference>
<feature type="domain" description="Aldehyde dehydrogenase" evidence="3">
    <location>
        <begin position="226"/>
        <end position="424"/>
    </location>
</feature>
<evidence type="ECO:0000259" key="3">
    <source>
        <dbReference type="Pfam" id="PF00171"/>
    </source>
</evidence>
<gene>
    <name evidence="4" type="ORF">FKR81_08895</name>
</gene>
<sequence length="449" mass="49084">MTKYAPPGQPGSVVAYRSRYDHFIGGDDVPPSSGRYTEIVSPVTGEVFTEVAKGGPEDVERALDAAHGAARAWGRTSAAERANVLTEIADRVEENLTELAVAETWDNGKTIRETLTLDIPLVVEHFRHYAGAIRAQQSAFVPAGEDVVAYHFHEPIGVVRQRLPWNFPLLMAAWTLAPALAAGNTVVLEPAEETPASLHVLMGFIADLLPPGVVNVVTGSGEETLLAGKSPNIFFADVASQRDAFFDKALEGFAMFALNQGEVCTAPSRALIQTAMYEQFLHAATLRTRNIRQGDPLDTDTMIGAQVSRAQRDRVLRYVEVGKREGARLIAGGEAFEFSGGFYVTPTIFEGDNKMRIFQEDILGPVVAVTRFDDFDDAIKIANDTRRGLGAGVWCRDGNLAHRAGREIQADRVWVNNYHAYPADSAVLSDYQQTKHLLVSYSDQAQGFF</sequence>
<dbReference type="Gene3D" id="3.40.309.10">
    <property type="entry name" value="Aldehyde Dehydrogenase, Chain A, domain 2"/>
    <property type="match status" value="1"/>
</dbReference>
<name>A0A563EY13_9PSEU</name>
<dbReference type="GO" id="GO:0016620">
    <property type="term" value="F:oxidoreductase activity, acting on the aldehyde or oxo group of donors, NAD or NADP as acceptor"/>
    <property type="evidence" value="ECO:0007669"/>
    <property type="project" value="InterPro"/>
</dbReference>
<dbReference type="RefSeq" id="WP_146350498.1">
    <property type="nucleotide sequence ID" value="NZ_VOBR01000005.1"/>
</dbReference>
<dbReference type="SUPFAM" id="SSF53720">
    <property type="entry name" value="ALDH-like"/>
    <property type="match status" value="1"/>
</dbReference>
<dbReference type="InterPro" id="IPR016163">
    <property type="entry name" value="Ald_DH_C"/>
</dbReference>
<evidence type="ECO:0000313" key="4">
    <source>
        <dbReference type="EMBL" id="TWP52442.1"/>
    </source>
</evidence>
<dbReference type="OrthoDB" id="6882680at2"/>
<evidence type="ECO:0000256" key="2">
    <source>
        <dbReference type="ARBA" id="ARBA00023002"/>
    </source>
</evidence>
<comment type="similarity">
    <text evidence="1">Belongs to the aldehyde dehydrogenase family.</text>
</comment>
<dbReference type="PROSITE" id="PS00070">
    <property type="entry name" value="ALDEHYDE_DEHYDR_CYS"/>
    <property type="match status" value="1"/>
</dbReference>
<dbReference type="Proteomes" id="UP000316639">
    <property type="component" value="Unassembled WGS sequence"/>
</dbReference>
<comment type="caution">
    <text evidence="4">The sequence shown here is derived from an EMBL/GenBank/DDBJ whole genome shotgun (WGS) entry which is preliminary data.</text>
</comment>
<proteinExistence type="inferred from homology"/>
<reference evidence="4 5" key="1">
    <citation type="submission" date="2019-07" db="EMBL/GenBank/DDBJ databases">
        <title>Lentzea xizangensis sp. nov., isolated from Qinghai-Tibetan Plateau Soils.</title>
        <authorList>
            <person name="Huang J."/>
        </authorList>
    </citation>
    <scope>NUCLEOTIDE SEQUENCE [LARGE SCALE GENOMIC DNA]</scope>
    <source>
        <strain evidence="4 5">FXJ1.1311</strain>
    </source>
</reference>
<evidence type="ECO:0000256" key="1">
    <source>
        <dbReference type="ARBA" id="ARBA00009986"/>
    </source>
</evidence>
<organism evidence="4 5">
    <name type="scientific">Lentzea tibetensis</name>
    <dbReference type="NCBI Taxonomy" id="2591470"/>
    <lineage>
        <taxon>Bacteria</taxon>
        <taxon>Bacillati</taxon>
        <taxon>Actinomycetota</taxon>
        <taxon>Actinomycetes</taxon>
        <taxon>Pseudonocardiales</taxon>
        <taxon>Pseudonocardiaceae</taxon>
        <taxon>Lentzea</taxon>
    </lineage>
</organism>
<dbReference type="InterPro" id="IPR016161">
    <property type="entry name" value="Ald_DH/histidinol_DH"/>
</dbReference>
<protein>
    <submittedName>
        <fullName evidence="4">Aldehyde dehydrogenase family protein</fullName>
    </submittedName>
</protein>
<dbReference type="AlphaFoldDB" id="A0A563EY13"/>
<dbReference type="PANTHER" id="PTHR43111">
    <property type="entry name" value="ALDEHYDE DEHYDROGENASE B-RELATED"/>
    <property type="match status" value="1"/>
</dbReference>
<keyword evidence="2" id="KW-0560">Oxidoreductase</keyword>
<dbReference type="Gene3D" id="3.40.605.10">
    <property type="entry name" value="Aldehyde Dehydrogenase, Chain A, domain 1"/>
    <property type="match status" value="1"/>
</dbReference>
<feature type="domain" description="Aldehyde dehydrogenase" evidence="3">
    <location>
        <begin position="32"/>
        <end position="224"/>
    </location>
</feature>
<evidence type="ECO:0000313" key="5">
    <source>
        <dbReference type="Proteomes" id="UP000316639"/>
    </source>
</evidence>
<keyword evidence="5" id="KW-1185">Reference proteome</keyword>